<keyword evidence="1" id="KW-0436">Ligase</keyword>
<proteinExistence type="predicted"/>
<comment type="caution">
    <text evidence="6">The sequence shown here is derived from an EMBL/GenBank/DDBJ whole genome shotgun (WGS) entry which is preliminary data.</text>
</comment>
<dbReference type="PANTHER" id="PTHR43585:SF2">
    <property type="entry name" value="ATP-GRASP ENZYME FSQD"/>
    <property type="match status" value="1"/>
</dbReference>
<evidence type="ECO:0000259" key="5">
    <source>
        <dbReference type="PROSITE" id="PS50975"/>
    </source>
</evidence>
<dbReference type="PROSITE" id="PS50975">
    <property type="entry name" value="ATP_GRASP"/>
    <property type="match status" value="1"/>
</dbReference>
<dbReference type="AlphaFoldDB" id="A0A5T8B9N2"/>
<dbReference type="InterPro" id="IPR052032">
    <property type="entry name" value="ATP-dep_AA_Ligase"/>
</dbReference>
<evidence type="ECO:0000313" key="6">
    <source>
        <dbReference type="EMBL" id="EBN4400443.1"/>
    </source>
</evidence>
<dbReference type="EMBL" id="AAGFSO010000004">
    <property type="protein sequence ID" value="EBN4400443.1"/>
    <property type="molecule type" value="Genomic_DNA"/>
</dbReference>
<protein>
    <submittedName>
        <fullName evidence="6">Arginase</fullName>
    </submittedName>
</protein>
<feature type="domain" description="ATP-grasp" evidence="5">
    <location>
        <begin position="117"/>
        <end position="318"/>
    </location>
</feature>
<dbReference type="SUPFAM" id="SSF56059">
    <property type="entry name" value="Glutathione synthetase ATP-binding domain-like"/>
    <property type="match status" value="1"/>
</dbReference>
<keyword evidence="2 4" id="KW-0547">Nucleotide-binding</keyword>
<dbReference type="Pfam" id="PF13535">
    <property type="entry name" value="ATP-grasp_4"/>
    <property type="match status" value="1"/>
</dbReference>
<dbReference type="InterPro" id="IPR011761">
    <property type="entry name" value="ATP-grasp"/>
</dbReference>
<evidence type="ECO:0000256" key="3">
    <source>
        <dbReference type="ARBA" id="ARBA00022840"/>
    </source>
</evidence>
<name>A0A5T8B9N2_SALER</name>
<evidence type="ECO:0000256" key="4">
    <source>
        <dbReference type="PROSITE-ProRule" id="PRU00409"/>
    </source>
</evidence>
<accession>A0A5T8B9N2</accession>
<gene>
    <name evidence="6" type="ORF">DSA09_10020</name>
</gene>
<keyword evidence="3 4" id="KW-0067">ATP-binding</keyword>
<reference evidence="6" key="1">
    <citation type="submission" date="2018-07" db="EMBL/GenBank/DDBJ databases">
        <authorList>
            <consortium name="PulseNet: The National Subtyping Network for Foodborne Disease Surveillance"/>
            <person name="Tarr C.L."/>
            <person name="Trees E."/>
            <person name="Katz L.S."/>
            <person name="Carleton-Romer H.A."/>
            <person name="Stroika S."/>
            <person name="Kucerova Z."/>
            <person name="Roache K.F."/>
            <person name="Sabol A.L."/>
            <person name="Besser J."/>
            <person name="Gerner-Smidt P."/>
        </authorList>
    </citation>
    <scope>NUCLEOTIDE SEQUENCE</scope>
    <source>
        <strain evidence="6">PNUSAS044948</strain>
    </source>
</reference>
<dbReference type="GO" id="GO:0016874">
    <property type="term" value="F:ligase activity"/>
    <property type="evidence" value="ECO:0007669"/>
    <property type="project" value="UniProtKB-KW"/>
</dbReference>
<evidence type="ECO:0000256" key="1">
    <source>
        <dbReference type="ARBA" id="ARBA00022598"/>
    </source>
</evidence>
<dbReference type="PANTHER" id="PTHR43585">
    <property type="entry name" value="FUMIPYRROLE BIOSYNTHESIS PROTEIN C"/>
    <property type="match status" value="1"/>
</dbReference>
<dbReference type="GO" id="GO:0005524">
    <property type="term" value="F:ATP binding"/>
    <property type="evidence" value="ECO:0007669"/>
    <property type="project" value="UniProtKB-UniRule"/>
</dbReference>
<organism evidence="6">
    <name type="scientific">Salmonella enterica</name>
    <name type="common">Salmonella choleraesuis</name>
    <dbReference type="NCBI Taxonomy" id="28901"/>
    <lineage>
        <taxon>Bacteria</taxon>
        <taxon>Pseudomonadati</taxon>
        <taxon>Pseudomonadota</taxon>
        <taxon>Gammaproteobacteria</taxon>
        <taxon>Enterobacterales</taxon>
        <taxon>Enterobacteriaceae</taxon>
        <taxon>Salmonella</taxon>
    </lineage>
</organism>
<evidence type="ECO:0000256" key="2">
    <source>
        <dbReference type="ARBA" id="ARBA00022741"/>
    </source>
</evidence>
<dbReference type="GO" id="GO:0046872">
    <property type="term" value="F:metal ion binding"/>
    <property type="evidence" value="ECO:0007669"/>
    <property type="project" value="InterPro"/>
</dbReference>
<dbReference type="Gene3D" id="3.30.470.20">
    <property type="entry name" value="ATP-grasp fold, B domain"/>
    <property type="match status" value="1"/>
</dbReference>
<sequence length="418" mass="46627">MKKIFLQIGATRDGQNPYCEVAKQQGYFTILVEMGEFIDYQSQCMQLPFDMLLRLNHPENPVDILDAYMYTGMSLPLVVLAGFEAYNQSAGRLREIIRPSSKSHQFIPMDKYAQRIALKNIDTLFPQPDFHFFSSVSGIKRAKNTFSYPCVIKPVDGGGGLGIWLIKTLVDLDAAVDKLAITMNYGGRPFSGFIVESYLKGDEYSLQGVVCNGHPSILTCCKKVIEVIQNDEGDLSFYESGHVAVTASNLPESFISLTNFCCDTFGYKQGAFHIDFIDVCGTLYFLEMGFRLSGMGIVNLVKEVTGLNWAKIAFDIEQGKVYNGSHYLNHSHAVGQLRLRKASHLSAAKSWISQNKRGSVRKPVKFPQVNIPLTSPLYADLTRHSGILGTLHLISDEQKEILSVFQEIISSHLAHVIN</sequence>